<organism evidence="2 3">
    <name type="scientific">Salipiger mangrovisoli</name>
    <dbReference type="NCBI Taxonomy" id="2865933"/>
    <lineage>
        <taxon>Bacteria</taxon>
        <taxon>Pseudomonadati</taxon>
        <taxon>Pseudomonadota</taxon>
        <taxon>Alphaproteobacteria</taxon>
        <taxon>Rhodobacterales</taxon>
        <taxon>Roseobacteraceae</taxon>
        <taxon>Salipiger</taxon>
    </lineage>
</organism>
<proteinExistence type="predicted"/>
<name>A0ABR9WWU0_9RHOB</name>
<accession>A0ABR9WWU0</accession>
<reference evidence="2 3" key="1">
    <citation type="journal article" date="2021" name="Int. J. Syst. Evol. Microbiol.">
        <title>Salipiger mangrovisoli sp. nov., isolated from mangrove soil and the proposal for the reclassification of Paraphaeobacter pallidus as Salipiger pallidus comb. nov.</title>
        <authorList>
            <person name="Du J."/>
            <person name="Liu Y."/>
            <person name="Pei T."/>
            <person name="Deng M.R."/>
            <person name="Zhu H."/>
        </authorList>
    </citation>
    <scope>NUCLEOTIDE SEQUENCE [LARGE SCALE GENOMIC DNA]</scope>
    <source>
        <strain evidence="2 3">6D45A</strain>
    </source>
</reference>
<feature type="compositionally biased region" description="Basic and acidic residues" evidence="1">
    <location>
        <begin position="15"/>
        <end position="58"/>
    </location>
</feature>
<comment type="caution">
    <text evidence="2">The sequence shown here is derived from an EMBL/GenBank/DDBJ whole genome shotgun (WGS) entry which is preliminary data.</text>
</comment>
<gene>
    <name evidence="2" type="ORF">IQ782_02630</name>
</gene>
<keyword evidence="3" id="KW-1185">Reference proteome</keyword>
<protein>
    <submittedName>
        <fullName evidence="2">DUF4169 family protein</fullName>
    </submittedName>
</protein>
<dbReference type="RefSeq" id="WP_194133036.1">
    <property type="nucleotide sequence ID" value="NZ_JADFFK010000001.1"/>
</dbReference>
<sequence length="68" mass="7681">MSNVINLNRFRKDRARAEKRAQADENAARHGRSKAEKQREATEAAKTARDLDGHRLEAGDTPDPTPKR</sequence>
<dbReference type="Proteomes" id="UP000607796">
    <property type="component" value="Unassembled WGS sequence"/>
</dbReference>
<evidence type="ECO:0000313" key="2">
    <source>
        <dbReference type="EMBL" id="MBE9635730.1"/>
    </source>
</evidence>
<evidence type="ECO:0000313" key="3">
    <source>
        <dbReference type="Proteomes" id="UP000607796"/>
    </source>
</evidence>
<dbReference type="EMBL" id="JADFFK010000001">
    <property type="protein sequence ID" value="MBE9635730.1"/>
    <property type="molecule type" value="Genomic_DNA"/>
</dbReference>
<evidence type="ECO:0000256" key="1">
    <source>
        <dbReference type="SAM" id="MobiDB-lite"/>
    </source>
</evidence>
<dbReference type="Pfam" id="PF13770">
    <property type="entry name" value="DUF4169"/>
    <property type="match status" value="1"/>
</dbReference>
<dbReference type="InterPro" id="IPR025227">
    <property type="entry name" value="DUF4169"/>
</dbReference>
<feature type="region of interest" description="Disordered" evidence="1">
    <location>
        <begin position="1"/>
        <end position="68"/>
    </location>
</feature>